<feature type="repeat" description="PPR" evidence="18">
    <location>
        <begin position="104"/>
        <end position="138"/>
    </location>
</feature>
<dbReference type="UniPathway" id="UPA00223">
    <property type="reaction ID" value="UER01006"/>
</dbReference>
<dbReference type="PROSITE" id="PS51375">
    <property type="entry name" value="PPR"/>
    <property type="match status" value="6"/>
</dbReference>
<evidence type="ECO:0000256" key="10">
    <source>
        <dbReference type="ARBA" id="ARBA00022723"/>
    </source>
</evidence>
<dbReference type="PROSITE" id="PS51085">
    <property type="entry name" value="2FE2S_FER_2"/>
    <property type="match status" value="1"/>
</dbReference>
<evidence type="ECO:0000256" key="6">
    <source>
        <dbReference type="ARBA" id="ARBA00022448"/>
    </source>
</evidence>
<evidence type="ECO:0000256" key="7">
    <source>
        <dbReference type="ARBA" id="ARBA00022485"/>
    </source>
</evidence>
<evidence type="ECO:0000256" key="11">
    <source>
        <dbReference type="ARBA" id="ARBA00022737"/>
    </source>
</evidence>
<dbReference type="GO" id="GO:0009451">
    <property type="term" value="P:RNA modification"/>
    <property type="evidence" value="ECO:0007669"/>
    <property type="project" value="InterPro"/>
</dbReference>
<evidence type="ECO:0000256" key="17">
    <source>
        <dbReference type="ARBA" id="ARBA00049220"/>
    </source>
</evidence>
<evidence type="ECO:0000256" key="3">
    <source>
        <dbReference type="ARBA" id="ARBA00004788"/>
    </source>
</evidence>
<dbReference type="SUPFAM" id="SSF46548">
    <property type="entry name" value="alpha-helical ferredoxin"/>
    <property type="match status" value="1"/>
</dbReference>
<keyword evidence="19" id="KW-0472">Membrane</keyword>
<dbReference type="InterPro" id="IPR036010">
    <property type="entry name" value="2Fe-2S_ferredoxin-like_sf"/>
</dbReference>
<comment type="subcellular location">
    <subcellularLocation>
        <location evidence="2 19">Mitochondrion inner membrane</location>
        <topology evidence="2 19">Peripheral membrane protein</topology>
        <orientation evidence="2 19">Matrix side</orientation>
    </subcellularLocation>
</comment>
<keyword evidence="19" id="KW-0999">Mitochondrion inner membrane</keyword>
<evidence type="ECO:0000256" key="13">
    <source>
        <dbReference type="ARBA" id="ARBA00023002"/>
    </source>
</evidence>
<dbReference type="GO" id="GO:0045273">
    <property type="term" value="C:respiratory chain complex II (succinate dehydrogenase)"/>
    <property type="evidence" value="ECO:0007669"/>
    <property type="project" value="UniProtKB-ARBA"/>
</dbReference>
<dbReference type="Pfam" id="PF13041">
    <property type="entry name" value="PPR_2"/>
    <property type="match status" value="5"/>
</dbReference>
<dbReference type="FunFam" id="1.25.40.10:FF:000637">
    <property type="entry name" value="Pentatricopeptide repeat-containing protein"/>
    <property type="match status" value="1"/>
</dbReference>
<dbReference type="GO" id="GO:0046872">
    <property type="term" value="F:metal ion binding"/>
    <property type="evidence" value="ECO:0007669"/>
    <property type="project" value="UniProtKB-KW"/>
</dbReference>
<dbReference type="FunFam" id="1.25.40.10:FF:002355">
    <property type="entry name" value="Uncharacterized protein"/>
    <property type="match status" value="1"/>
</dbReference>
<feature type="repeat" description="PPR" evidence="18">
    <location>
        <begin position="453"/>
        <end position="487"/>
    </location>
</feature>
<dbReference type="GO" id="GO:0051538">
    <property type="term" value="F:3 iron, 4 sulfur cluster binding"/>
    <property type="evidence" value="ECO:0007669"/>
    <property type="project" value="UniProtKB-KW"/>
</dbReference>
<name>A0A4D6LUY7_VIGUN</name>
<dbReference type="PROSITE" id="PS00198">
    <property type="entry name" value="4FE4S_FER_1"/>
    <property type="match status" value="1"/>
</dbReference>
<dbReference type="InterPro" id="IPR046848">
    <property type="entry name" value="E_motif"/>
</dbReference>
<dbReference type="NCBIfam" id="NF004616">
    <property type="entry name" value="PRK05950.1"/>
    <property type="match status" value="1"/>
</dbReference>
<dbReference type="GO" id="GO:0006099">
    <property type="term" value="P:tricarboxylic acid cycle"/>
    <property type="evidence" value="ECO:0007669"/>
    <property type="project" value="UniProtKB-UniPathway"/>
</dbReference>
<evidence type="ECO:0000256" key="8">
    <source>
        <dbReference type="ARBA" id="ARBA00022532"/>
    </source>
</evidence>
<keyword evidence="8" id="KW-0816">Tricarboxylic acid cycle</keyword>
<feature type="repeat" description="PPR" evidence="18">
    <location>
        <begin position="689"/>
        <end position="723"/>
    </location>
</feature>
<dbReference type="InterPro" id="IPR004489">
    <property type="entry name" value="Succ_DH/fum_Rdtase_Fe-S"/>
</dbReference>
<keyword evidence="14 19" id="KW-0408">Iron</keyword>
<dbReference type="GO" id="GO:0009055">
    <property type="term" value="F:electron transfer activity"/>
    <property type="evidence" value="ECO:0007669"/>
    <property type="project" value="InterPro"/>
</dbReference>
<evidence type="ECO:0000256" key="5">
    <source>
        <dbReference type="ARBA" id="ARBA00011313"/>
    </source>
</evidence>
<comment type="pathway">
    <text evidence="3 19">Carbohydrate metabolism; tricarboxylic acid cycle; fumarate from succinate (eukaryal route): step 1/1.</text>
</comment>
<dbReference type="Gene3D" id="1.25.40.10">
    <property type="entry name" value="Tetratricopeptide repeat domain"/>
    <property type="match status" value="6"/>
</dbReference>
<dbReference type="Gene3D" id="1.10.1060.10">
    <property type="entry name" value="Alpha-helical ferredoxin"/>
    <property type="match status" value="1"/>
</dbReference>
<dbReference type="InterPro" id="IPR009051">
    <property type="entry name" value="Helical_ferredxn"/>
</dbReference>
<dbReference type="EC" id="1.3.5.1" evidence="19"/>
<dbReference type="InterPro" id="IPR012675">
    <property type="entry name" value="Beta-grasp_dom_sf"/>
</dbReference>
<dbReference type="InterPro" id="IPR001041">
    <property type="entry name" value="2Fe-2S_ferredoxin-type"/>
</dbReference>
<keyword evidence="23" id="KW-1185">Reference proteome</keyword>
<feature type="repeat" description="PPR" evidence="18">
    <location>
        <begin position="791"/>
        <end position="825"/>
    </location>
</feature>
<protein>
    <recommendedName>
        <fullName evidence="19">Succinate dehydrogenase [ubiquinone] iron-sulfur subunit, mitochondrial</fullName>
        <ecNumber evidence="19">1.3.5.1</ecNumber>
    </recommendedName>
</protein>
<evidence type="ECO:0000256" key="2">
    <source>
        <dbReference type="ARBA" id="ARBA00004443"/>
    </source>
</evidence>
<comment type="function">
    <text evidence="1 19">Iron-sulfur protein (IP) subunit of succinate dehydrogenase (SDH) that is involved in complex II of the mitochondrial electron transport chain and is responsible for transferring electrons from succinate to ubiquinone (coenzyme Q).</text>
</comment>
<evidence type="ECO:0000256" key="1">
    <source>
        <dbReference type="ARBA" id="ARBA00002787"/>
    </source>
</evidence>
<dbReference type="Gene3D" id="3.10.20.30">
    <property type="match status" value="1"/>
</dbReference>
<keyword evidence="7 19" id="KW-0004">4Fe-4S</keyword>
<organism evidence="22 23">
    <name type="scientific">Vigna unguiculata</name>
    <name type="common">Cowpea</name>
    <dbReference type="NCBI Taxonomy" id="3917"/>
    <lineage>
        <taxon>Eukaryota</taxon>
        <taxon>Viridiplantae</taxon>
        <taxon>Streptophyta</taxon>
        <taxon>Embryophyta</taxon>
        <taxon>Tracheophyta</taxon>
        <taxon>Spermatophyta</taxon>
        <taxon>Magnoliopsida</taxon>
        <taxon>eudicotyledons</taxon>
        <taxon>Gunneridae</taxon>
        <taxon>Pentapetalae</taxon>
        <taxon>rosids</taxon>
        <taxon>fabids</taxon>
        <taxon>Fabales</taxon>
        <taxon>Fabaceae</taxon>
        <taxon>Papilionoideae</taxon>
        <taxon>50 kb inversion clade</taxon>
        <taxon>NPAAA clade</taxon>
        <taxon>indigoferoid/millettioid clade</taxon>
        <taxon>Phaseoleae</taxon>
        <taxon>Vigna</taxon>
    </lineage>
</organism>
<accession>A0A4D6LUY7</accession>
<keyword evidence="9 19" id="KW-0001">2Fe-2S</keyword>
<dbReference type="InterPro" id="IPR017900">
    <property type="entry name" value="4Fe4S_Fe_S_CS"/>
</dbReference>
<dbReference type="InterPro" id="IPR002885">
    <property type="entry name" value="PPR_rpt"/>
</dbReference>
<dbReference type="PANTHER" id="PTHR47926">
    <property type="entry name" value="PENTATRICOPEPTIDE REPEAT-CONTAINING PROTEIN"/>
    <property type="match status" value="1"/>
</dbReference>
<proteinExistence type="inferred from homology"/>
<dbReference type="EMBL" id="CP039348">
    <property type="protein sequence ID" value="QCD91754.1"/>
    <property type="molecule type" value="Genomic_DNA"/>
</dbReference>
<keyword evidence="11" id="KW-0677">Repeat</keyword>
<comment type="cofactor">
    <cofactor evidence="19">
        <name>[3Fe-4S] cluster</name>
        <dbReference type="ChEBI" id="CHEBI:21137"/>
    </cofactor>
    <text evidence="19">Binds 1 [3Fe-4S] cluster.</text>
</comment>
<dbReference type="InterPro" id="IPR046960">
    <property type="entry name" value="PPR_At4g14850-like_plant"/>
</dbReference>
<gene>
    <name evidence="22" type="ORF">DEO72_LG4g2721</name>
</gene>
<feature type="domain" description="4Fe-4S ferredoxin-type" evidence="21">
    <location>
        <begin position="1241"/>
        <end position="1271"/>
    </location>
</feature>
<dbReference type="PROSITE" id="PS51379">
    <property type="entry name" value="4FE4S_FER_2"/>
    <property type="match status" value="1"/>
</dbReference>
<comment type="similarity">
    <text evidence="4 19">Belongs to the succinate dehydrogenase/fumarate reductase iron-sulfur protein family.</text>
</comment>
<sequence>MVGVLIASLKDFVTNGHLPNAFKTFLQIQHHASSSHLLLHPISSLLFACAEFKSLSQGKQLHAHIISLGLHQNPILVARLIGFYTNVNLIGDAQFVTESSCTVDPLHWNMLISSYVRNGLCGEALSVYKKMLSKQIEPDEYTYPSVLKACGESLDINTGVEVHRSIEASSMKWCLFVHNALVSMYGRFGNLEVARHLFDNMPVRDAVSWNTIISCYASRGMWEEAFQLFGTMQDEGVERNVIIWNTIAGGCLHLGNFGVALKLISQMRTFIHLDAVALVIGLNACSHIGALKLGKEMHGHAVRTCFDVFENVKNALITMYSRCRDLGHAFMVFHRIEEKGLISWNAILSGYAHVDRTEEDFVTNGHLPNAFKTFLQIQHHASSSHLLLHPISSLLFACAEFKSLSQGKQLHAHIISLGLHQNPILVARLIGFYTNVNLIGDAQFVTESSCTVDPLHWNMLISSYVRNGLCGEALSVYKKMLSKQIEPDEYTYPSVLKACGESLDINTGVEVHRSIEASSMKWCLFVHNALVSMYGRFGNLEVARHLFDNMPVRDAVSWNTIISCYASRGMWEEAFQLFGTMQDEGVERNVIIWNTIAGGCLHLGNFGVALKLISQMRTFIHLDAVALVIGLNACSHIGALKLGKEMHGHAVRTCFDVFENVKNALITMYSRCRDLGHAFMVFHRIEEKGLISWNAILSGYAHVDRTEEVSFLFREMLQKGVEPNYVTIASVLPLCARIANLQHGREFHCYIMKREQFKDYLLLWNALVDMYARSGKVLEARKVFDSLSTRDEVTYTSMILGYGMKGDGGTALKLFEQMCELEIKPDIVTMVAVLTACSHSGLVAQGQFLFKRMIDVYGIVPRLEHYACMADLYGRAGLLNKAKEVITGMPYKATSSMWATLIGACRIHGNTVMGEWAAGKLLEMKPDHSGYYVLIANMYAAAGCWSKLAEVRTYMRNLGVRKTPGCAWVDVGTEFSPFLVGDTSNPHSYEIYPLMGGLNQLMKDAGYVPREEFVSSEEEFEEMNIRISINKNNKAITSEEQQRSTHHILLTSNLLLSMAATGLLKRAAQRAPSSPAFKLAFIRAHASEAQAQQAEPKARDTTSLKTFQIYRWNPENPSKPELKDYQINLKECGPMVLDALIKIKNEIDPTLTFRRSCREGICGSCAMNIDGCNGLACLTEIPSASTASTITPLPHMFVIKDLDLVVDMTNFYNQYKSIEPWLKRKNPPPVPGKEILQSKKDREKLDGMYECILCACCSTSCPSYWWNPESYLGPAALLHANRWISDSRDEYTKERLDAINDEFKLYRCHTILNCARACPKGLNPGKQISHIKSLQPKA</sequence>
<dbReference type="Proteomes" id="UP000501690">
    <property type="component" value="Linkage Group LG4"/>
</dbReference>
<keyword evidence="13" id="KW-0560">Oxidoreductase</keyword>
<evidence type="ECO:0000256" key="18">
    <source>
        <dbReference type="PROSITE-ProRule" id="PRU00708"/>
    </source>
</evidence>
<dbReference type="FunFam" id="3.10.20.30:FF:000007">
    <property type="entry name" value="Succinate dehydrogenase [ubiquinone] iron-sulfur subunit, mitochondrial"/>
    <property type="match status" value="1"/>
</dbReference>
<evidence type="ECO:0000256" key="19">
    <source>
        <dbReference type="RuleBase" id="RU361237"/>
    </source>
</evidence>
<dbReference type="GO" id="GO:0003723">
    <property type="term" value="F:RNA binding"/>
    <property type="evidence" value="ECO:0007669"/>
    <property type="project" value="InterPro"/>
</dbReference>
<comment type="subunit">
    <text evidence="5">Component of complex II composed of eight subunits in plants: four classical SDH subunits SDH1, SDH2, SDH3 and SDH4 (a flavoprotein (FP), an iron-sulfur protein (IP), and a cytochrome b composed of a large and a small subunit.), as well as four subunits unknown in mitochondria from bacteria and heterotrophic eukaryotes.</text>
</comment>
<dbReference type="InterPro" id="IPR006058">
    <property type="entry name" value="2Fe2S_fd_BS"/>
</dbReference>
<evidence type="ECO:0000256" key="16">
    <source>
        <dbReference type="ARBA" id="ARBA00023291"/>
    </source>
</evidence>
<keyword evidence="19" id="KW-0496">Mitochondrion</keyword>
<comment type="cofactor">
    <cofactor evidence="19">
        <name>[2Fe-2S] cluster</name>
        <dbReference type="ChEBI" id="CHEBI:190135"/>
    </cofactor>
    <text evidence="19">Binds 1 [2Fe-2S] cluster.</text>
</comment>
<keyword evidence="16 19" id="KW-0003">3Fe-4S</keyword>
<evidence type="ECO:0000256" key="15">
    <source>
        <dbReference type="ARBA" id="ARBA00023014"/>
    </source>
</evidence>
<keyword evidence="15 19" id="KW-0411">Iron-sulfur</keyword>
<dbReference type="GO" id="GO:0008177">
    <property type="term" value="F:succinate dehydrogenase (quinone) activity"/>
    <property type="evidence" value="ECO:0007669"/>
    <property type="project" value="UniProtKB-EC"/>
</dbReference>
<dbReference type="FunFam" id="1.25.40.10:FF:000627">
    <property type="entry name" value="Pentatricopeptide repeat-containing protein"/>
    <property type="match status" value="1"/>
</dbReference>
<keyword evidence="10 19" id="KW-0479">Metal-binding</keyword>
<evidence type="ECO:0000256" key="9">
    <source>
        <dbReference type="ARBA" id="ARBA00022714"/>
    </source>
</evidence>
<feature type="repeat" description="PPR" evidence="18">
    <location>
        <begin position="554"/>
        <end position="588"/>
    </location>
</feature>
<dbReference type="Pfam" id="PF13085">
    <property type="entry name" value="Fer2_3"/>
    <property type="match status" value="1"/>
</dbReference>
<evidence type="ECO:0000256" key="12">
    <source>
        <dbReference type="ARBA" id="ARBA00022982"/>
    </source>
</evidence>
<feature type="repeat" description="PPR" evidence="18">
    <location>
        <begin position="205"/>
        <end position="239"/>
    </location>
</feature>
<dbReference type="GO" id="GO:0005743">
    <property type="term" value="C:mitochondrial inner membrane"/>
    <property type="evidence" value="ECO:0007669"/>
    <property type="project" value="UniProtKB-SubCell"/>
</dbReference>
<evidence type="ECO:0000256" key="14">
    <source>
        <dbReference type="ARBA" id="ARBA00023004"/>
    </source>
</evidence>
<evidence type="ECO:0000256" key="4">
    <source>
        <dbReference type="ARBA" id="ARBA00009433"/>
    </source>
</evidence>
<evidence type="ECO:0000259" key="21">
    <source>
        <dbReference type="PROSITE" id="PS51379"/>
    </source>
</evidence>
<dbReference type="Pfam" id="PF20431">
    <property type="entry name" value="E_motif"/>
    <property type="match status" value="1"/>
</dbReference>
<evidence type="ECO:0000313" key="22">
    <source>
        <dbReference type="EMBL" id="QCD91754.1"/>
    </source>
</evidence>
<dbReference type="FunFam" id="1.10.1060.10:FF:000001">
    <property type="entry name" value="Succinate dehydrogenase iron-sulfur subunit SdhB"/>
    <property type="match status" value="1"/>
</dbReference>
<reference evidence="22 23" key="1">
    <citation type="submission" date="2019-04" db="EMBL/GenBank/DDBJ databases">
        <title>An improved genome assembly and genetic linkage map for asparagus bean, Vigna unguiculata ssp. sesquipedialis.</title>
        <authorList>
            <person name="Xia Q."/>
            <person name="Zhang R."/>
            <person name="Dong Y."/>
        </authorList>
    </citation>
    <scope>NUCLEOTIDE SEQUENCE [LARGE SCALE GENOMIC DNA]</scope>
    <source>
        <tissue evidence="22">Leaf</tissue>
    </source>
</reference>
<comment type="catalytic activity">
    <reaction evidence="17">
        <text>a quinone + succinate = fumarate + a quinol</text>
        <dbReference type="Rhea" id="RHEA:40523"/>
        <dbReference type="ChEBI" id="CHEBI:24646"/>
        <dbReference type="ChEBI" id="CHEBI:29806"/>
        <dbReference type="ChEBI" id="CHEBI:30031"/>
        <dbReference type="ChEBI" id="CHEBI:132124"/>
        <dbReference type="EC" id="1.3.5.1"/>
    </reaction>
</comment>
<dbReference type="Pfam" id="PF01535">
    <property type="entry name" value="PPR"/>
    <property type="match status" value="8"/>
</dbReference>
<dbReference type="GO" id="GO:0051537">
    <property type="term" value="F:2 iron, 2 sulfur cluster binding"/>
    <property type="evidence" value="ECO:0007669"/>
    <property type="project" value="UniProtKB-KW"/>
</dbReference>
<keyword evidence="12" id="KW-0249">Electron transport</keyword>
<feature type="domain" description="2Fe-2S ferredoxin-type" evidence="20">
    <location>
        <begin position="1118"/>
        <end position="1196"/>
    </location>
</feature>
<dbReference type="SUPFAM" id="SSF54292">
    <property type="entry name" value="2Fe-2S ferredoxin-like"/>
    <property type="match status" value="1"/>
</dbReference>
<dbReference type="PANTHER" id="PTHR47926:SF375">
    <property type="entry name" value="PENTATRICOPEPTIDE REPEAT-CONTAINING PROTEIN"/>
    <property type="match status" value="1"/>
</dbReference>
<comment type="cofactor">
    <cofactor evidence="19">
        <name>[4Fe-4S] cluster</name>
        <dbReference type="ChEBI" id="CHEBI:49883"/>
    </cofactor>
    <text evidence="19">Binds 1 [4Fe-4S] cluster.</text>
</comment>
<dbReference type="PROSITE" id="PS00197">
    <property type="entry name" value="2FE2S_FER_1"/>
    <property type="match status" value="1"/>
</dbReference>
<dbReference type="FunFam" id="1.25.40.10:FF:000393">
    <property type="entry name" value="Pentatricopeptide repeat-containing protein At1g20230"/>
    <property type="match status" value="2"/>
</dbReference>
<evidence type="ECO:0000259" key="20">
    <source>
        <dbReference type="PROSITE" id="PS51085"/>
    </source>
</evidence>
<dbReference type="InterPro" id="IPR011990">
    <property type="entry name" value="TPR-like_helical_dom_sf"/>
</dbReference>
<dbReference type="NCBIfam" id="TIGR00756">
    <property type="entry name" value="PPR"/>
    <property type="match status" value="7"/>
</dbReference>
<evidence type="ECO:0000313" key="23">
    <source>
        <dbReference type="Proteomes" id="UP000501690"/>
    </source>
</evidence>
<dbReference type="GO" id="GO:0051539">
    <property type="term" value="F:4 iron, 4 sulfur cluster binding"/>
    <property type="evidence" value="ECO:0007669"/>
    <property type="project" value="UniProtKB-KW"/>
</dbReference>
<dbReference type="Pfam" id="PF13534">
    <property type="entry name" value="Fer4_17"/>
    <property type="match status" value="1"/>
</dbReference>
<dbReference type="NCBIfam" id="TIGR00384">
    <property type="entry name" value="dhsB"/>
    <property type="match status" value="1"/>
</dbReference>
<dbReference type="InterPro" id="IPR017896">
    <property type="entry name" value="4Fe4S_Fe-S-bd"/>
</dbReference>
<dbReference type="InterPro" id="IPR025192">
    <property type="entry name" value="Succ_DH/fum_Rdtase_N"/>
</dbReference>
<keyword evidence="6" id="KW-0813">Transport</keyword>